<dbReference type="SUPFAM" id="SSF51905">
    <property type="entry name" value="FAD/NAD(P)-binding domain"/>
    <property type="match status" value="1"/>
</dbReference>
<evidence type="ECO:0000256" key="4">
    <source>
        <dbReference type="ARBA" id="ARBA00022827"/>
    </source>
</evidence>
<dbReference type="EMBL" id="JARKNE010000002">
    <property type="protein sequence ID" value="KAK5841676.1"/>
    <property type="molecule type" value="Genomic_DNA"/>
</dbReference>
<dbReference type="Proteomes" id="UP001358586">
    <property type="component" value="Chromosome 2"/>
</dbReference>
<keyword evidence="3" id="KW-0285">Flavoprotein</keyword>
<dbReference type="InterPro" id="IPR029058">
    <property type="entry name" value="AB_hydrolase_fold"/>
</dbReference>
<keyword evidence="15" id="KW-1133">Transmembrane helix</keyword>
<evidence type="ECO:0000256" key="1">
    <source>
        <dbReference type="ARBA" id="ARBA00001974"/>
    </source>
</evidence>
<dbReference type="InterPro" id="IPR017900">
    <property type="entry name" value="4Fe4S_Fe_S_CS"/>
</dbReference>
<dbReference type="Pfam" id="PF00732">
    <property type="entry name" value="GMC_oxred_N"/>
    <property type="match status" value="1"/>
</dbReference>
<dbReference type="SUPFAM" id="SSF53474">
    <property type="entry name" value="alpha/beta-Hydrolases"/>
    <property type="match status" value="1"/>
</dbReference>
<evidence type="ECO:0000256" key="12">
    <source>
        <dbReference type="ARBA" id="ARBA00049723"/>
    </source>
</evidence>
<keyword evidence="9" id="KW-0413">Isomerase</keyword>
<keyword evidence="18" id="KW-1185">Reference proteome</keyword>
<keyword evidence="6" id="KW-0443">Lipid metabolism</keyword>
<evidence type="ECO:0000256" key="6">
    <source>
        <dbReference type="ARBA" id="ARBA00023098"/>
    </source>
</evidence>
<dbReference type="EC" id="1.1.3.6" evidence="12"/>
<dbReference type="PROSITE" id="PS00198">
    <property type="entry name" value="4FE4S_FER_1"/>
    <property type="match status" value="1"/>
</dbReference>
<proteinExistence type="predicted"/>
<gene>
    <name evidence="17" type="ORF">PVK06_003997</name>
</gene>
<keyword evidence="2" id="KW-0153">Cholesterol metabolism</keyword>
<evidence type="ECO:0000256" key="11">
    <source>
        <dbReference type="ARBA" id="ARBA00049645"/>
    </source>
</evidence>
<evidence type="ECO:0000256" key="15">
    <source>
        <dbReference type="SAM" id="Phobius"/>
    </source>
</evidence>
<reference evidence="17 18" key="1">
    <citation type="submission" date="2023-03" db="EMBL/GenBank/DDBJ databases">
        <title>WGS of Gossypium arboreum.</title>
        <authorList>
            <person name="Yu D."/>
        </authorList>
    </citation>
    <scope>NUCLEOTIDE SEQUENCE [LARGE SCALE GENOMIC DNA]</scope>
    <source>
        <tissue evidence="17">Leaf</tissue>
    </source>
</reference>
<evidence type="ECO:0000256" key="8">
    <source>
        <dbReference type="ARBA" id="ARBA00023221"/>
    </source>
</evidence>
<organism evidence="17 18">
    <name type="scientific">Gossypium arboreum</name>
    <name type="common">Tree cotton</name>
    <name type="synonym">Gossypium nanking</name>
    <dbReference type="NCBI Taxonomy" id="29729"/>
    <lineage>
        <taxon>Eukaryota</taxon>
        <taxon>Viridiplantae</taxon>
        <taxon>Streptophyta</taxon>
        <taxon>Embryophyta</taxon>
        <taxon>Tracheophyta</taxon>
        <taxon>Spermatophyta</taxon>
        <taxon>Magnoliopsida</taxon>
        <taxon>eudicotyledons</taxon>
        <taxon>Gunneridae</taxon>
        <taxon>Pentapetalae</taxon>
        <taxon>rosids</taxon>
        <taxon>malvids</taxon>
        <taxon>Malvales</taxon>
        <taxon>Malvaceae</taxon>
        <taxon>Malvoideae</taxon>
        <taxon>Gossypium</taxon>
    </lineage>
</organism>
<evidence type="ECO:0000256" key="5">
    <source>
        <dbReference type="ARBA" id="ARBA00023002"/>
    </source>
</evidence>
<keyword evidence="8" id="KW-0753">Steroid metabolism</keyword>
<evidence type="ECO:0000256" key="3">
    <source>
        <dbReference type="ARBA" id="ARBA00022630"/>
    </source>
</evidence>
<dbReference type="PROSITE" id="PS51379">
    <property type="entry name" value="4FE4S_FER_2"/>
    <property type="match status" value="1"/>
</dbReference>
<comment type="caution">
    <text evidence="17">The sequence shown here is derived from an EMBL/GenBank/DDBJ whole genome shotgun (WGS) entry which is preliminary data.</text>
</comment>
<keyword evidence="7" id="KW-1207">Sterol metabolism</keyword>
<dbReference type="EC" id="5.3.3.1" evidence="10"/>
<sequence length="1144" mass="127234">MEKPDMVFNGHDGYDAVVVGSGYGGSVAAYRLSMAGVKVCLVERGQKWEAKDFPTNSFKIISALTMESQNLGVSFGPKDALFQVYEQNDSLAAMACGLGGGSLVNAGVMVPTPVRTRRSSKWPKEWETDWDSCETSAATMMRIQSVPLQFPIAKIMKLIDVGEVEDMVLDSIKLSMNFDIEDSSSRLPKHQNMDTCIGCGNCLAGCPYNAKNSTDKNYLASAIQAWCQVHYVVKKSYETDQNGEIGGKRRWLVYLNDMDYIKADFVILSAGVFGTTAILFNSQMRGLKLSKALDKKQLSKIPIQARPGPSISSSYSSSLGFTIQSAVLPTAYPYLLFKGITTFGWPTGYWFFHGIIDKLKHLIGSKSSQAMVLLAMGHDKSDGKIILDKETNKIIFSPPHDPLLPQKVKAFQKITKKLGGILFMSRFRSASVHLLGGCNASSDSSDGVCNPNGQVFDPEVPGLVHQGLFVCDASLIPCSVGVNPCLTIAAAAEHVCKDLVNNVLKYKTKTCTNYVSKVVDQNPHIETHDTLKSSETSYVLVKETLRGYIAGMPCTATLRMKINFQNSNDFDDWNYSIMRKSLVTLKGKVGGYVVFRAIEKDKLHVIDGEIKMFEVNYRTPYTQYMHYRLLLAAASGSRYVLEGKKIMNPYLFAIFSLKETTTLYVTFKRVSGNFAEDHHVGLNLEGKLKVSMIQLLKTLLSLEGNGKGRFLHLFLLHLLRTYILKIPQGIHKEYTPTDSYNNSYPTSTFHELETGDGCIISCRRWNCSHSRLKFNEEKHPVLLLNGHSTESFCLPTEPNDLIRTLLTEGHEIWLLQPRLHPLNPSNNFTIEDIGRYDIPAGNKTYKKICEFHGPSMKVHVVAHCVGGLAIHIAVMGGHVSPTQIASLCCTNSSMFFKLSTLATVKMWLPLVSISMALLGKNKTPPLLDTSKASLRHRLLMHQNLTPTMHHWLNKQSTTKLPMAAFPHLRKICKSGFIVDSKGNNSYLIHPERMAVSTLYISGGRSLLVTPETTFLANKYVKLHQPGFRHKRVVVDGFGHSDLLIGEESCKEVSPYIVSHLRLCEEGKDIVMINKEKKDGKEALDWAADPYHGYGGSESCLFSPLLVLFLVLLLVFMVAELLVLWWLALQPGDLNFSSFDDPLVA</sequence>
<accession>A0ABR0QQS1</accession>
<keyword evidence="5" id="KW-0560">Oxidoreductase</keyword>
<evidence type="ECO:0000313" key="18">
    <source>
        <dbReference type="Proteomes" id="UP001358586"/>
    </source>
</evidence>
<dbReference type="Gene3D" id="3.50.50.60">
    <property type="entry name" value="FAD/NAD(P)-binding domain"/>
    <property type="match status" value="3"/>
</dbReference>
<evidence type="ECO:0000256" key="2">
    <source>
        <dbReference type="ARBA" id="ARBA00022548"/>
    </source>
</evidence>
<feature type="transmembrane region" description="Helical" evidence="15">
    <location>
        <begin position="1104"/>
        <end position="1127"/>
    </location>
</feature>
<feature type="domain" description="4Fe-4S ferredoxin-type" evidence="16">
    <location>
        <begin position="186"/>
        <end position="216"/>
    </location>
</feature>
<comment type="cofactor">
    <cofactor evidence="1">
        <name>FAD</name>
        <dbReference type="ChEBI" id="CHEBI:57692"/>
    </cofactor>
</comment>
<dbReference type="InterPro" id="IPR036188">
    <property type="entry name" value="FAD/NAD-bd_sf"/>
</dbReference>
<keyword evidence="15" id="KW-0472">Membrane</keyword>
<keyword evidence="15" id="KW-0812">Transmembrane</keyword>
<name>A0ABR0QQS1_GOSAR</name>
<comment type="pathway">
    <text evidence="11">Steroid metabolism; cholesterol degradation.</text>
</comment>
<dbReference type="InterPro" id="IPR000172">
    <property type="entry name" value="GMC_OxRdtase_N"/>
</dbReference>
<dbReference type="PANTHER" id="PTHR47470">
    <property type="entry name" value="CHOLESTEROL OXIDASE"/>
    <property type="match status" value="1"/>
</dbReference>
<evidence type="ECO:0000313" key="17">
    <source>
        <dbReference type="EMBL" id="KAK5841676.1"/>
    </source>
</evidence>
<evidence type="ECO:0000256" key="10">
    <source>
        <dbReference type="ARBA" id="ARBA00038856"/>
    </source>
</evidence>
<dbReference type="PANTHER" id="PTHR47470:SF1">
    <property type="entry name" value="FAD-DEPENDENT OXIDOREDUCTASE 2 FAD BINDING DOMAIN-CONTAINING PROTEIN"/>
    <property type="match status" value="1"/>
</dbReference>
<dbReference type="InterPro" id="IPR007867">
    <property type="entry name" value="GMC_OxRtase_C"/>
</dbReference>
<dbReference type="Gene3D" id="3.40.50.1820">
    <property type="entry name" value="alpha/beta hydrolase"/>
    <property type="match status" value="1"/>
</dbReference>
<keyword evidence="4" id="KW-0274">FAD</keyword>
<evidence type="ECO:0000256" key="7">
    <source>
        <dbReference type="ARBA" id="ARBA00023166"/>
    </source>
</evidence>
<evidence type="ECO:0000259" key="16">
    <source>
        <dbReference type="PROSITE" id="PS51379"/>
    </source>
</evidence>
<dbReference type="InterPro" id="IPR052542">
    <property type="entry name" value="Cholesterol_Oxidase"/>
</dbReference>
<protein>
    <recommendedName>
        <fullName evidence="13">Cholesterol oxidase</fullName>
        <ecNumber evidence="12">1.1.3.6</ecNumber>
        <ecNumber evidence="10">5.3.3.1</ecNumber>
    </recommendedName>
    <alternativeName>
        <fullName evidence="14">Cholesterol isomerase</fullName>
    </alternativeName>
</protein>
<evidence type="ECO:0000256" key="13">
    <source>
        <dbReference type="ARBA" id="ARBA00049744"/>
    </source>
</evidence>
<dbReference type="Pfam" id="PF05199">
    <property type="entry name" value="GMC_oxred_C"/>
    <property type="match status" value="1"/>
</dbReference>
<evidence type="ECO:0000256" key="9">
    <source>
        <dbReference type="ARBA" id="ARBA00023235"/>
    </source>
</evidence>
<dbReference type="InterPro" id="IPR017896">
    <property type="entry name" value="4Fe4S_Fe-S-bd"/>
</dbReference>
<evidence type="ECO:0000256" key="14">
    <source>
        <dbReference type="ARBA" id="ARBA00049778"/>
    </source>
</evidence>